<gene>
    <name evidence="2" type="ORF">tc2005_p087</name>
</gene>
<dbReference type="GO" id="GO:0005524">
    <property type="term" value="F:ATP binding"/>
    <property type="evidence" value="ECO:0007669"/>
    <property type="project" value="InterPro"/>
</dbReference>
<dbReference type="SMART" id="SM00487">
    <property type="entry name" value="DEXDc"/>
    <property type="match status" value="1"/>
</dbReference>
<proteinExistence type="predicted"/>
<dbReference type="EMBL" id="KU096999">
    <property type="protein sequence ID" value="AMW36231.1"/>
    <property type="molecule type" value="Genomic_DNA"/>
</dbReference>
<dbReference type="InterPro" id="IPR014001">
    <property type="entry name" value="Helicase_ATP-bd"/>
</dbReference>
<keyword evidence="2" id="KW-0347">Helicase</keyword>
<accession>A0A143DGW3</accession>
<protein>
    <submittedName>
        <fullName evidence="2">Putative DEAD-box ATP-dependent RNA helicase</fullName>
    </submittedName>
</protein>
<keyword evidence="2" id="KW-0547">Nucleotide-binding</keyword>
<name>A0A143DGW3_9VIRU</name>
<evidence type="ECO:0000313" key="2">
    <source>
        <dbReference type="EMBL" id="AMW36231.1"/>
    </source>
</evidence>
<evidence type="ECO:0000259" key="1">
    <source>
        <dbReference type="SMART" id="SM00487"/>
    </source>
</evidence>
<organism evidence="2">
    <name type="scientific">Abalone herpesvirus Taiwan/2005</name>
    <dbReference type="NCBI Taxonomy" id="1821058"/>
    <lineage>
        <taxon>Viruses</taxon>
        <taxon>Duplodnaviria</taxon>
        <taxon>Heunggongvirae</taxon>
        <taxon>Peploviricota</taxon>
        <taxon>Herviviricetes</taxon>
        <taxon>Herpesvirales</taxon>
    </lineage>
</organism>
<dbReference type="InterPro" id="IPR027417">
    <property type="entry name" value="P-loop_NTPase"/>
</dbReference>
<reference evidence="2" key="1">
    <citation type="submission" date="2015-11" db="EMBL/GenBank/DDBJ databases">
        <authorList>
            <person name="Chen M.H."/>
            <person name="Kuo S.T."/>
            <person name="Chang P.H."/>
        </authorList>
    </citation>
    <scope>NUCLEOTIDE SEQUENCE</scope>
    <source>
        <strain evidence="2">Taiwan/2005</strain>
    </source>
</reference>
<dbReference type="GO" id="GO:0016787">
    <property type="term" value="F:hydrolase activity"/>
    <property type="evidence" value="ECO:0007669"/>
    <property type="project" value="InterPro"/>
</dbReference>
<dbReference type="InterPro" id="IPR006935">
    <property type="entry name" value="Helicase/UvrB_N"/>
</dbReference>
<keyword evidence="2" id="KW-0067">ATP-binding</keyword>
<keyword evidence="2" id="KW-0378">Hydrolase</keyword>
<feature type="domain" description="Helicase ATP-binding" evidence="1">
    <location>
        <begin position="6"/>
        <end position="208"/>
    </location>
</feature>
<dbReference type="GO" id="GO:0004386">
    <property type="term" value="F:helicase activity"/>
    <property type="evidence" value="ECO:0007669"/>
    <property type="project" value="UniProtKB-KW"/>
</dbReference>
<dbReference type="Gene3D" id="3.40.50.300">
    <property type="entry name" value="P-loop containing nucleotide triphosphate hydrolases"/>
    <property type="match status" value="1"/>
</dbReference>
<dbReference type="SUPFAM" id="SSF52540">
    <property type="entry name" value="P-loop containing nucleoside triphosphate hydrolases"/>
    <property type="match status" value="1"/>
</dbReference>
<dbReference type="Pfam" id="PF04851">
    <property type="entry name" value="ResIII"/>
    <property type="match status" value="1"/>
</dbReference>
<sequence>MDEQMFPGYERRVEKEAAKKLIAHVDYKRLICLTGDMNAGKTHTIIESIEECVRCKVALFVVGRISLADEIELRMQGSFDVYNYSKQERFREGILKVKMGVCEVKSVFVVCINSLNDRILPTDGLPFDMVIIDEATMTNKNLLSPIIDTYAASEIMNYAKTYIFPKAEVIVLIDAALPEPLKKDYKNMISDGMDNPEEELAVHNLRLVRPDVKPIFNKALHFSAMWQEVENVPGQNLASMMKEILQAVYVYREKISISMPFKEMAHKIACFIRAAMPETDPYVPHIVVQTADERQERAERVARGYTQETLDFHELCRESEVVIINPCVSVGVSIGCGYIAKHFAFFSLGPYTCSLEEQIQMTARVRNIETSTLYYCVFNPKPNSFANYKDVPQLHNFFTEMKQWSNNSSASYHNAHEAIKRALERAYPNIALGRGLHRKRKARKSTELIKAKMELDAAECDKVYGLTNCEAKWSLVSGKKRRRPVYSRTIPEEELEKSGIKYKKTYNGEYYLVCA</sequence>
<dbReference type="GO" id="GO:0003677">
    <property type="term" value="F:DNA binding"/>
    <property type="evidence" value="ECO:0007669"/>
    <property type="project" value="InterPro"/>
</dbReference>